<evidence type="ECO:0000256" key="4">
    <source>
        <dbReference type="ARBA" id="ARBA00022679"/>
    </source>
</evidence>
<evidence type="ECO:0000256" key="3">
    <source>
        <dbReference type="ARBA" id="ARBA00022676"/>
    </source>
</evidence>
<dbReference type="GO" id="GO:0019856">
    <property type="term" value="P:pyrimidine nucleobase biosynthetic process"/>
    <property type="evidence" value="ECO:0007669"/>
    <property type="project" value="TreeGrafter"/>
</dbReference>
<dbReference type="InterPro" id="IPR000836">
    <property type="entry name" value="PRTase_dom"/>
</dbReference>
<comment type="cofactor">
    <cofactor evidence="6">
        <name>Mg(2+)</name>
        <dbReference type="ChEBI" id="CHEBI:18420"/>
    </cofactor>
</comment>
<evidence type="ECO:0000313" key="8">
    <source>
        <dbReference type="EMBL" id="AKG04632.1"/>
    </source>
</evidence>
<comment type="pathway">
    <text evidence="1 6">Pyrimidine metabolism; UMP biosynthesis via de novo pathway; UMP from orotate: step 1/2.</text>
</comment>
<keyword evidence="6" id="KW-0460">Magnesium</keyword>
<dbReference type="KEGG" id="sje:AAV35_007365"/>
<gene>
    <name evidence="6" type="primary">pyrE</name>
    <name evidence="8" type="ORF">AAV35_007365</name>
</gene>
<organism evidence="8 9">
    <name type="scientific">Salimicrobium jeotgali</name>
    <dbReference type="NCBI Taxonomy" id="1230341"/>
    <lineage>
        <taxon>Bacteria</taxon>
        <taxon>Bacillati</taxon>
        <taxon>Bacillota</taxon>
        <taxon>Bacilli</taxon>
        <taxon>Bacillales</taxon>
        <taxon>Bacillaceae</taxon>
        <taxon>Salimicrobium</taxon>
    </lineage>
</organism>
<feature type="binding site" evidence="6">
    <location>
        <position position="132"/>
    </location>
    <ligand>
        <name>orotate</name>
        <dbReference type="ChEBI" id="CHEBI:30839"/>
    </ligand>
</feature>
<dbReference type="PANTHER" id="PTHR19278:SF9">
    <property type="entry name" value="URIDINE 5'-MONOPHOSPHATE SYNTHASE"/>
    <property type="match status" value="1"/>
</dbReference>
<feature type="domain" description="Phosphoribosyltransferase" evidence="7">
    <location>
        <begin position="57"/>
        <end position="162"/>
    </location>
</feature>
<comment type="function">
    <text evidence="6">Catalyzes the transfer of a ribosyl phosphate group from 5-phosphoribose 1-diphosphate to orotate, leading to the formation of orotidine monophosphate (OMP).</text>
</comment>
<accession>A0AAC8PRW5</accession>
<dbReference type="Pfam" id="PF00156">
    <property type="entry name" value="Pribosyltran"/>
    <property type="match status" value="1"/>
</dbReference>
<comment type="caution">
    <text evidence="6">Lacks conserved residue(s) required for the propagation of feature annotation.</text>
</comment>
<evidence type="ECO:0000259" key="7">
    <source>
        <dbReference type="Pfam" id="PF00156"/>
    </source>
</evidence>
<dbReference type="GO" id="GO:0004588">
    <property type="term" value="F:orotate phosphoribosyltransferase activity"/>
    <property type="evidence" value="ECO:0007669"/>
    <property type="project" value="UniProtKB-UniRule"/>
</dbReference>
<evidence type="ECO:0000256" key="5">
    <source>
        <dbReference type="ARBA" id="ARBA00022975"/>
    </source>
</evidence>
<proteinExistence type="inferred from homology"/>
<dbReference type="InterPro" id="IPR004467">
    <property type="entry name" value="Or_phspho_trans_dom"/>
</dbReference>
<protein>
    <recommendedName>
        <fullName evidence="2 6">Orotate phosphoribosyltransferase</fullName>
        <shortName evidence="6">OPRT</shortName>
        <shortName evidence="6">OPRTase</shortName>
        <ecNumber evidence="2 6">2.4.2.10</ecNumber>
    </recommendedName>
</protein>
<evidence type="ECO:0000313" key="9">
    <source>
        <dbReference type="Proteomes" id="UP000092654"/>
    </source>
</evidence>
<evidence type="ECO:0000256" key="6">
    <source>
        <dbReference type="HAMAP-Rule" id="MF_01208"/>
    </source>
</evidence>
<name>A0AAC8PRW5_9BACI</name>
<dbReference type="InterPro" id="IPR023031">
    <property type="entry name" value="OPRT"/>
</dbReference>
<feature type="binding site" evidence="6">
    <location>
        <position position="106"/>
    </location>
    <ligand>
        <name>5-phospho-alpha-D-ribose 1-diphosphate</name>
        <dbReference type="ChEBI" id="CHEBI:58017"/>
        <note>ligand shared between dimeric partners</note>
    </ligand>
</feature>
<comment type="catalytic activity">
    <reaction evidence="6">
        <text>orotidine 5'-phosphate + diphosphate = orotate + 5-phospho-alpha-D-ribose 1-diphosphate</text>
        <dbReference type="Rhea" id="RHEA:10380"/>
        <dbReference type="ChEBI" id="CHEBI:30839"/>
        <dbReference type="ChEBI" id="CHEBI:33019"/>
        <dbReference type="ChEBI" id="CHEBI:57538"/>
        <dbReference type="ChEBI" id="CHEBI:58017"/>
        <dbReference type="EC" id="2.4.2.10"/>
    </reaction>
</comment>
<dbReference type="PANTHER" id="PTHR19278">
    <property type="entry name" value="OROTATE PHOSPHORIBOSYLTRANSFERASE"/>
    <property type="match status" value="1"/>
</dbReference>
<keyword evidence="4 6" id="KW-0808">Transferase</keyword>
<sequence>MKRYEGRLDKVKLAEALMEIGAIQINTAEFFTWTSGIESPIYCDNRLTISYPSVRKEICRQFAARIKELPGEVDVIAGCATAGIPHAAWLSEELGLPMVYVRGSKKKHGKENLIEGEITAGQRVVVIEDLISTGGSAVQAAAALKDTGAHVKEVLSIFTYELPQSADVFREADLSYSSLLTYSELIDTLNLNEENKRVLENWRSSMKEKKGK</sequence>
<dbReference type="GO" id="GO:0044205">
    <property type="term" value="P:'de novo' UMP biosynthetic process"/>
    <property type="evidence" value="ECO:0007669"/>
    <property type="project" value="UniProtKB-UniRule"/>
</dbReference>
<dbReference type="GO" id="GO:0000287">
    <property type="term" value="F:magnesium ion binding"/>
    <property type="evidence" value="ECO:0007669"/>
    <property type="project" value="UniProtKB-UniRule"/>
</dbReference>
<evidence type="ECO:0000256" key="1">
    <source>
        <dbReference type="ARBA" id="ARBA00004889"/>
    </source>
</evidence>
<feature type="binding site" evidence="6">
    <location>
        <position position="108"/>
    </location>
    <ligand>
        <name>5-phospho-alpha-D-ribose 1-diphosphate</name>
        <dbReference type="ChEBI" id="CHEBI:58017"/>
        <note>ligand shared between dimeric partners</note>
    </ligand>
</feature>
<dbReference type="CDD" id="cd06223">
    <property type="entry name" value="PRTases_typeI"/>
    <property type="match status" value="1"/>
</dbReference>
<dbReference type="HAMAP" id="MF_01208">
    <property type="entry name" value="PyrE"/>
    <property type="match status" value="1"/>
</dbReference>
<dbReference type="InterPro" id="IPR029057">
    <property type="entry name" value="PRTase-like"/>
</dbReference>
<dbReference type="EMBL" id="CP011361">
    <property type="protein sequence ID" value="AKG04632.1"/>
    <property type="molecule type" value="Genomic_DNA"/>
</dbReference>
<dbReference type="EC" id="2.4.2.10" evidence="2 6"/>
<evidence type="ECO:0000256" key="2">
    <source>
        <dbReference type="ARBA" id="ARBA00011971"/>
    </source>
</evidence>
<dbReference type="Proteomes" id="UP000092654">
    <property type="component" value="Chromosome"/>
</dbReference>
<reference evidence="9" key="1">
    <citation type="submission" date="2015-06" db="EMBL/GenBank/DDBJ databases">
        <title>Salimicrobium jeotgali MJ3, isolated from Myulchi jeot, a traditional Korean fermented seafood.</title>
        <authorList>
            <person name="Kim K.H."/>
            <person name="Jeon C.O."/>
            <person name="Jin H.M."/>
        </authorList>
    </citation>
    <scope>NUCLEOTIDE SEQUENCE [LARGE SCALE GENOMIC DNA]</scope>
    <source>
        <strain evidence="9">MJ3</strain>
    </source>
</reference>
<feature type="binding site" evidence="6">
    <location>
        <position position="102"/>
    </location>
    <ligand>
        <name>5-phospho-alpha-D-ribose 1-diphosphate</name>
        <dbReference type="ChEBI" id="CHEBI:58017"/>
        <note>ligand shared between dimeric partners</note>
    </ligand>
</feature>
<dbReference type="Gene3D" id="3.40.50.2020">
    <property type="match status" value="1"/>
</dbReference>
<dbReference type="SUPFAM" id="SSF53271">
    <property type="entry name" value="PRTase-like"/>
    <property type="match status" value="1"/>
</dbReference>
<feature type="binding site" description="in other chain" evidence="6">
    <location>
        <begin position="128"/>
        <end position="136"/>
    </location>
    <ligand>
        <name>5-phospho-alpha-D-ribose 1-diphosphate</name>
        <dbReference type="ChEBI" id="CHEBI:58017"/>
        <note>ligand shared between dimeric partners</note>
    </ligand>
</feature>
<keyword evidence="5 6" id="KW-0665">Pyrimidine biosynthesis</keyword>
<comment type="subunit">
    <text evidence="6">Homodimer.</text>
</comment>
<keyword evidence="3 6" id="KW-0328">Glycosyltransferase</keyword>
<dbReference type="NCBIfam" id="TIGR00336">
    <property type="entry name" value="pyrE"/>
    <property type="match status" value="1"/>
</dbReference>
<comment type="similarity">
    <text evidence="6">Belongs to the purine/pyrimidine phosphoribosyltransferase family. PyrE subfamily.</text>
</comment>
<dbReference type="AlphaFoldDB" id="A0AAC8PRW5"/>